<dbReference type="InterPro" id="IPR051174">
    <property type="entry name" value="Cytochrome_c-type_ET"/>
</dbReference>
<evidence type="ECO:0000256" key="3">
    <source>
        <dbReference type="ARBA" id="ARBA00022448"/>
    </source>
</evidence>
<feature type="binding site" description="covalent" evidence="13">
    <location>
        <position position="69"/>
    </location>
    <ligand>
        <name>heme</name>
        <dbReference type="ChEBI" id="CHEBI:30413"/>
        <label>2</label>
    </ligand>
</feature>
<dbReference type="Pfam" id="PF03264">
    <property type="entry name" value="Cytochrom_NNT"/>
    <property type="match status" value="1"/>
</dbReference>
<feature type="binding site" evidence="13">
    <location>
        <position position="93"/>
    </location>
    <ligand>
        <name>a menaquinol</name>
        <dbReference type="ChEBI" id="CHEBI:18151"/>
    </ligand>
</feature>
<evidence type="ECO:0000256" key="4">
    <source>
        <dbReference type="ARBA" id="ARBA00022475"/>
    </source>
</evidence>
<evidence type="ECO:0000256" key="2">
    <source>
        <dbReference type="ARBA" id="ARBA00007395"/>
    </source>
</evidence>
<evidence type="ECO:0000256" key="5">
    <source>
        <dbReference type="ARBA" id="ARBA00022617"/>
    </source>
</evidence>
<feature type="binding site" description="axial binding residue" evidence="14">
    <location>
        <position position="93"/>
    </location>
    <ligand>
        <name>heme</name>
        <dbReference type="ChEBI" id="CHEBI:30413"/>
        <label>1</label>
    </ligand>
    <ligandPart>
        <name>Fe</name>
        <dbReference type="ChEBI" id="CHEBI:18248"/>
    </ligandPart>
</feature>
<comment type="cofactor">
    <cofactor evidence="13">
        <name>heme</name>
        <dbReference type="ChEBI" id="CHEBI:30413"/>
    </cofactor>
    <text evidence="13">Binds 4 heme groups per subunit.</text>
</comment>
<dbReference type="EMBL" id="CP003051">
    <property type="protein sequence ID" value="AGA91925.1"/>
    <property type="molecule type" value="Genomic_DNA"/>
</dbReference>
<dbReference type="PANTHER" id="PTHR30333">
    <property type="entry name" value="CYTOCHROME C-TYPE PROTEIN"/>
    <property type="match status" value="1"/>
</dbReference>
<feature type="binding site" description="axial binding residue" evidence="14">
    <location>
        <position position="45"/>
    </location>
    <ligand>
        <name>heme</name>
        <dbReference type="ChEBI" id="CHEBI:30413"/>
        <label>1</label>
    </ligand>
    <ligandPart>
        <name>Fe</name>
        <dbReference type="ChEBI" id="CHEBI:18248"/>
    </ligandPart>
</feature>
<proteinExistence type="inferred from homology"/>
<keyword evidence="17" id="KW-1185">Reference proteome</keyword>
<keyword evidence="5 12" id="KW-0349">Heme</keyword>
<evidence type="ECO:0000256" key="14">
    <source>
        <dbReference type="PIRSR" id="PIRSR000013-2"/>
    </source>
</evidence>
<dbReference type="InterPro" id="IPR024717">
    <property type="entry name" value="NapC/NirT/NrfH"/>
</dbReference>
<feature type="binding site" description="axial binding residue" evidence="14">
    <location>
        <position position="129"/>
    </location>
    <ligand>
        <name>heme</name>
        <dbReference type="ChEBI" id="CHEBI:30413"/>
        <label>3</label>
    </ligand>
    <ligandPart>
        <name>Fe</name>
        <dbReference type="ChEBI" id="CHEBI:18248"/>
    </ligandPart>
</feature>
<dbReference type="eggNOG" id="COG3005">
    <property type="taxonomic scope" value="Bacteria"/>
</dbReference>
<feature type="binding site" description="axial binding residue" evidence="14">
    <location>
        <position position="164"/>
    </location>
    <ligand>
        <name>heme</name>
        <dbReference type="ChEBI" id="CHEBI:30413"/>
        <label>2</label>
    </ligand>
    <ligandPart>
        <name>Fe</name>
        <dbReference type="ChEBI" id="CHEBI:18248"/>
    </ligandPart>
</feature>
<dbReference type="PANTHER" id="PTHR30333:SF1">
    <property type="entry name" value="CYTOCHROME C-TYPE PROTEIN NAPC"/>
    <property type="match status" value="1"/>
</dbReference>
<organism evidence="16 17">
    <name type="scientific">Thioflavicoccus mobilis 8321</name>
    <dbReference type="NCBI Taxonomy" id="765912"/>
    <lineage>
        <taxon>Bacteria</taxon>
        <taxon>Pseudomonadati</taxon>
        <taxon>Pseudomonadota</taxon>
        <taxon>Gammaproteobacteria</taxon>
        <taxon>Chromatiales</taxon>
        <taxon>Chromatiaceae</taxon>
        <taxon>Thioflavicoccus</taxon>
    </lineage>
</organism>
<feature type="binding site" description="axial binding residue" evidence="14">
    <location>
        <position position="73"/>
    </location>
    <ligand>
        <name>heme</name>
        <dbReference type="ChEBI" id="CHEBI:30413"/>
        <label>2</label>
    </ligand>
    <ligandPart>
        <name>Fe</name>
        <dbReference type="ChEBI" id="CHEBI:18248"/>
    </ligandPart>
</feature>
<dbReference type="GO" id="GO:0020037">
    <property type="term" value="F:heme binding"/>
    <property type="evidence" value="ECO:0007669"/>
    <property type="project" value="InterPro"/>
</dbReference>
<dbReference type="PIRSF" id="PIRSF000013">
    <property type="entry name" value="4_hem_cytochrm_NapC"/>
    <property type="match status" value="1"/>
</dbReference>
<keyword evidence="3 12" id="KW-0813">Transport</keyword>
<feature type="binding site" description="axial binding residue" evidence="14">
    <location>
        <position position="159"/>
    </location>
    <ligand>
        <name>heme</name>
        <dbReference type="ChEBI" id="CHEBI:30413"/>
        <label>4</label>
    </ligand>
    <ligandPart>
        <name>Fe</name>
        <dbReference type="ChEBI" id="CHEBI:18248"/>
    </ligandPart>
</feature>
<evidence type="ECO:0000256" key="10">
    <source>
        <dbReference type="ARBA" id="ARBA00023004"/>
    </source>
</evidence>
<dbReference type="SUPFAM" id="SSF48695">
    <property type="entry name" value="Multiheme cytochromes"/>
    <property type="match status" value="1"/>
</dbReference>
<dbReference type="GO" id="GO:0005886">
    <property type="term" value="C:plasma membrane"/>
    <property type="evidence" value="ECO:0007669"/>
    <property type="project" value="UniProtKB-SubCell"/>
</dbReference>
<evidence type="ECO:0000313" key="17">
    <source>
        <dbReference type="Proteomes" id="UP000010816"/>
    </source>
</evidence>
<dbReference type="HOGENOM" id="CLU_096753_1_1_6"/>
<protein>
    <recommendedName>
        <fullName evidence="12">Cytochrome c-type protein</fullName>
    </recommendedName>
</protein>
<dbReference type="Gene3D" id="1.10.3820.10">
    <property type="entry name" value="Di-heme elbow motif domain"/>
    <property type="match status" value="1"/>
</dbReference>
<keyword evidence="8 12" id="KW-0249">Electron transport</keyword>
<feature type="binding site" description="covalent" evidence="13">
    <location>
        <position position="155"/>
    </location>
    <ligand>
        <name>heme</name>
        <dbReference type="ChEBI" id="CHEBI:30413"/>
        <label>4</label>
    </ligand>
</feature>
<dbReference type="STRING" id="765912.Thimo_3247"/>
<dbReference type="InterPro" id="IPR005126">
    <property type="entry name" value="NapC/NirT_cyt_c_N"/>
</dbReference>
<gene>
    <name evidence="16" type="ORF">Thimo_3247</name>
</gene>
<dbReference type="InterPro" id="IPR038266">
    <property type="entry name" value="NapC/NirT_cytc_sf"/>
</dbReference>
<evidence type="ECO:0000259" key="15">
    <source>
        <dbReference type="Pfam" id="PF03264"/>
    </source>
</evidence>
<accession>L0H2P2</accession>
<name>L0H2P2_9GAMM</name>
<evidence type="ECO:0000256" key="7">
    <source>
        <dbReference type="ARBA" id="ARBA00022723"/>
    </source>
</evidence>
<keyword evidence="6" id="KW-0812">Transmembrane</keyword>
<feature type="domain" description="NapC/NirT cytochrome c N-terminal" evidence="15">
    <location>
        <begin position="7"/>
        <end position="166"/>
    </location>
</feature>
<dbReference type="GO" id="GO:0009055">
    <property type="term" value="F:electron transfer activity"/>
    <property type="evidence" value="ECO:0007669"/>
    <property type="project" value="TreeGrafter"/>
</dbReference>
<dbReference type="Proteomes" id="UP000010816">
    <property type="component" value="Chromosome"/>
</dbReference>
<feature type="binding site" description="covalent" evidence="13">
    <location>
        <position position="158"/>
    </location>
    <ligand>
        <name>heme</name>
        <dbReference type="ChEBI" id="CHEBI:30413"/>
        <label>4</label>
    </ligand>
</feature>
<dbReference type="KEGG" id="tmb:Thimo_3247"/>
<evidence type="ECO:0000313" key="16">
    <source>
        <dbReference type="EMBL" id="AGA91925.1"/>
    </source>
</evidence>
<keyword evidence="9" id="KW-1133">Transmembrane helix</keyword>
<dbReference type="OrthoDB" id="9782159at2"/>
<reference evidence="16 17" key="1">
    <citation type="submission" date="2011-09" db="EMBL/GenBank/DDBJ databases">
        <title>Complete sequence of chromosome of Thioflavicoccus mobilis 8321.</title>
        <authorList>
            <consortium name="US DOE Joint Genome Institute"/>
            <person name="Lucas S."/>
            <person name="Han J."/>
            <person name="Lapidus A."/>
            <person name="Cheng J.-F."/>
            <person name="Goodwin L."/>
            <person name="Pitluck S."/>
            <person name="Peters L."/>
            <person name="Ovchinnikova G."/>
            <person name="Lu M."/>
            <person name="Detter J.C."/>
            <person name="Han C."/>
            <person name="Tapia R."/>
            <person name="Land M."/>
            <person name="Hauser L."/>
            <person name="Kyrpides N."/>
            <person name="Ivanova N."/>
            <person name="Pagani I."/>
            <person name="Vogl K."/>
            <person name="Liu Z."/>
            <person name="Imhoff J."/>
            <person name="Thiel V."/>
            <person name="Frigaard N.-U."/>
            <person name="Bryant D."/>
            <person name="Woyke T."/>
        </authorList>
    </citation>
    <scope>NUCLEOTIDE SEQUENCE [LARGE SCALE GENOMIC DNA]</scope>
    <source>
        <strain evidence="16 17">8321</strain>
    </source>
</reference>
<evidence type="ECO:0000256" key="8">
    <source>
        <dbReference type="ARBA" id="ARBA00022982"/>
    </source>
</evidence>
<feature type="binding site" description="covalent" evidence="13">
    <location>
        <position position="42"/>
    </location>
    <ligand>
        <name>heme</name>
        <dbReference type="ChEBI" id="CHEBI:30413"/>
        <label>1</label>
    </ligand>
</feature>
<dbReference type="AlphaFoldDB" id="L0H2P2"/>
<evidence type="ECO:0000256" key="13">
    <source>
        <dbReference type="PIRSR" id="PIRSR000013-1"/>
    </source>
</evidence>
<dbReference type="InterPro" id="IPR036280">
    <property type="entry name" value="Multihaem_cyt_sf"/>
</dbReference>
<comment type="subcellular location">
    <subcellularLocation>
        <location evidence="1">Cell membrane</location>
        <topology evidence="1">Single-pass membrane protein</topology>
    </subcellularLocation>
</comment>
<keyword evidence="11" id="KW-0472">Membrane</keyword>
<feature type="binding site" description="covalent" evidence="13">
    <location>
        <position position="39"/>
    </location>
    <ligand>
        <name>heme</name>
        <dbReference type="ChEBI" id="CHEBI:30413"/>
        <label>1</label>
    </ligand>
</feature>
<evidence type="ECO:0000256" key="1">
    <source>
        <dbReference type="ARBA" id="ARBA00004162"/>
    </source>
</evidence>
<evidence type="ECO:0000256" key="11">
    <source>
        <dbReference type="ARBA" id="ARBA00023136"/>
    </source>
</evidence>
<dbReference type="GO" id="GO:0009061">
    <property type="term" value="P:anaerobic respiration"/>
    <property type="evidence" value="ECO:0007669"/>
    <property type="project" value="TreeGrafter"/>
</dbReference>
<evidence type="ECO:0000256" key="12">
    <source>
        <dbReference type="PIRNR" id="PIRNR000013"/>
    </source>
</evidence>
<dbReference type="GO" id="GO:0046872">
    <property type="term" value="F:metal ion binding"/>
    <property type="evidence" value="ECO:0007669"/>
    <property type="project" value="UniProtKB-KW"/>
</dbReference>
<comment type="PTM">
    <text evidence="12">Binds 4 heme groups per subunit.</text>
</comment>
<feature type="binding site" description="covalent" evidence="13">
    <location>
        <position position="125"/>
    </location>
    <ligand>
        <name>heme</name>
        <dbReference type="ChEBI" id="CHEBI:30413"/>
        <label>3</label>
    </ligand>
</feature>
<feature type="binding site" evidence="13">
    <location>
        <position position="86"/>
    </location>
    <ligand>
        <name>a menaquinol</name>
        <dbReference type="ChEBI" id="CHEBI:18151"/>
    </ligand>
</feature>
<evidence type="ECO:0000256" key="9">
    <source>
        <dbReference type="ARBA" id="ARBA00022989"/>
    </source>
</evidence>
<dbReference type="GO" id="GO:0019333">
    <property type="term" value="P:denitrification pathway"/>
    <property type="evidence" value="ECO:0007669"/>
    <property type="project" value="InterPro"/>
</dbReference>
<dbReference type="RefSeq" id="WP_015282053.1">
    <property type="nucleotide sequence ID" value="NC_019940.1"/>
</dbReference>
<keyword evidence="4" id="KW-1003">Cell membrane</keyword>
<feature type="binding site" description="covalent" evidence="13">
    <location>
        <position position="128"/>
    </location>
    <ligand>
        <name>heme</name>
        <dbReference type="ChEBI" id="CHEBI:30413"/>
        <label>3</label>
    </ligand>
</feature>
<evidence type="ECO:0000256" key="6">
    <source>
        <dbReference type="ARBA" id="ARBA00022692"/>
    </source>
</evidence>
<comment type="similarity">
    <text evidence="2">Belongs to the NapC/NirT/NrfH family.</text>
</comment>
<keyword evidence="10 12" id="KW-0408">Iron</keyword>
<sequence length="182" mass="20115">MLKWIIATLVILIAAPFVIVGSWLATEGMLQATADEPFCGICHTMTPFVTTHEADVHGGSNARGLVAKCTDCHLPHDSNWAYLTEKARSGLHDVWGQLTHWVGLNKIDWEAKLAERDSFVFDSGCRHCHAALDREDNPRYAIHSRYFSANGSLKCVTCHRTVGHHELAEALKGPADKDQAPD</sequence>
<keyword evidence="7 12" id="KW-0479">Metal-binding</keyword>
<feature type="binding site" description="covalent" evidence="13">
    <location>
        <position position="72"/>
    </location>
    <ligand>
        <name>heme</name>
        <dbReference type="ChEBI" id="CHEBI:30413"/>
        <label>2</label>
    </ligand>
</feature>